<comment type="function">
    <text evidence="1">The transhydrogenation between NADH and NADP is coupled to respiration and ATP hydrolysis and functions as a proton pump across the membrane.</text>
</comment>
<evidence type="ECO:0000313" key="16">
    <source>
        <dbReference type="Proteomes" id="UP000004394"/>
    </source>
</evidence>
<keyword evidence="10" id="KW-0520">NAD</keyword>
<keyword evidence="5" id="KW-0997">Cell inner membrane</keyword>
<keyword evidence="6 13" id="KW-0812">Transmembrane</keyword>
<keyword evidence="7" id="KW-0521">NADP</keyword>
<evidence type="ECO:0000256" key="3">
    <source>
        <dbReference type="ARBA" id="ARBA00012943"/>
    </source>
</evidence>
<comment type="catalytic activity">
    <reaction evidence="12">
        <text>NAD(+) + NADPH + H(+)(in) = NADH + NADP(+) + H(+)(out)</text>
        <dbReference type="Rhea" id="RHEA:47992"/>
        <dbReference type="ChEBI" id="CHEBI:15378"/>
        <dbReference type="ChEBI" id="CHEBI:57540"/>
        <dbReference type="ChEBI" id="CHEBI:57783"/>
        <dbReference type="ChEBI" id="CHEBI:57945"/>
        <dbReference type="ChEBI" id="CHEBI:58349"/>
        <dbReference type="EC" id="7.1.1.1"/>
    </reaction>
</comment>
<proteinExistence type="predicted"/>
<feature type="domain" description="NAD(P) transhydrogenase alpha subunit C-terminal" evidence="14">
    <location>
        <begin position="32"/>
        <end position="123"/>
    </location>
</feature>
<dbReference type="Proteomes" id="UP000004394">
    <property type="component" value="Unassembled WGS sequence"/>
</dbReference>
<dbReference type="EC" id="7.1.1.1" evidence="3"/>
<evidence type="ECO:0000256" key="7">
    <source>
        <dbReference type="ARBA" id="ARBA00022857"/>
    </source>
</evidence>
<dbReference type="STRING" id="862515.HMPREF0658_1072"/>
<evidence type="ECO:0000256" key="10">
    <source>
        <dbReference type="ARBA" id="ARBA00023027"/>
    </source>
</evidence>
<dbReference type="eggNOG" id="COG3288">
    <property type="taxonomic scope" value="Bacteria"/>
</dbReference>
<evidence type="ECO:0000256" key="5">
    <source>
        <dbReference type="ARBA" id="ARBA00022519"/>
    </source>
</evidence>
<keyword evidence="8" id="KW-1278">Translocase</keyword>
<accession>E0NSC1</accession>
<evidence type="ECO:0000256" key="6">
    <source>
        <dbReference type="ARBA" id="ARBA00022692"/>
    </source>
</evidence>
<dbReference type="PANTHER" id="PTHR10160:SF19">
    <property type="entry name" value="PROTON-TRANSLOCATING NAD(P)(+) TRANSHYDROGENASE"/>
    <property type="match status" value="1"/>
</dbReference>
<reference evidence="15" key="1">
    <citation type="submission" date="2010-07" db="EMBL/GenBank/DDBJ databases">
        <authorList>
            <person name="Muzny D."/>
            <person name="Qin X."/>
            <person name="Deng J."/>
            <person name="Jiang H."/>
            <person name="Liu Y."/>
            <person name="Qu J."/>
            <person name="Song X.-Z."/>
            <person name="Zhang L."/>
            <person name="Thornton R."/>
            <person name="Coyle M."/>
            <person name="Francisco L."/>
            <person name="Jackson L."/>
            <person name="Javaid M."/>
            <person name="Korchina V."/>
            <person name="Kovar C."/>
            <person name="Mata R."/>
            <person name="Mathew T."/>
            <person name="Ngo R."/>
            <person name="Nguyen L."/>
            <person name="Nguyen N."/>
            <person name="Okwuonu G."/>
            <person name="Ongeri F."/>
            <person name="Pham C."/>
            <person name="Simmons D."/>
            <person name="Wilczek-Boney K."/>
            <person name="Hale W."/>
            <person name="Jakkamsetti A."/>
            <person name="Pham P."/>
            <person name="Ruth R."/>
            <person name="San Lucas F."/>
            <person name="Warren J."/>
            <person name="Zhang J."/>
            <person name="Zhao Z."/>
            <person name="Zhou C."/>
            <person name="Zhu D."/>
            <person name="Lee S."/>
            <person name="Bess C."/>
            <person name="Blankenburg K."/>
            <person name="Forbes L."/>
            <person name="Fu Q."/>
            <person name="Gubbala S."/>
            <person name="Hirani K."/>
            <person name="Jayaseelan J.C."/>
            <person name="Lara F."/>
            <person name="Munidasa M."/>
            <person name="Palculict T."/>
            <person name="Patil S."/>
            <person name="Pu L.-L."/>
            <person name="Saada N."/>
            <person name="Tang L."/>
            <person name="Weissenberger G."/>
            <person name="Zhu Y."/>
            <person name="Hemphill L."/>
            <person name="Shang Y."/>
            <person name="Youmans B."/>
            <person name="Ayvaz T."/>
            <person name="Ross M."/>
            <person name="Santibanez J."/>
            <person name="Aqrawi P."/>
            <person name="Gross S."/>
            <person name="Joshi V."/>
            <person name="Fowler G."/>
            <person name="Nazareth L."/>
            <person name="Reid J."/>
            <person name="Worley K."/>
            <person name="Petrosino J."/>
            <person name="Highlander S."/>
            <person name="Gibbs R."/>
        </authorList>
    </citation>
    <scope>NUCLEOTIDE SEQUENCE [LARGE SCALE GENOMIC DNA]</scope>
    <source>
        <strain evidence="15">DSM 16973</strain>
    </source>
</reference>
<keyword evidence="4" id="KW-1003">Cell membrane</keyword>
<dbReference type="GO" id="GO:0005886">
    <property type="term" value="C:plasma membrane"/>
    <property type="evidence" value="ECO:0007669"/>
    <property type="project" value="UniProtKB-SubCell"/>
</dbReference>
<name>E0NSC1_9BACT</name>
<comment type="subcellular location">
    <subcellularLocation>
        <location evidence="2">Cell inner membrane</location>
        <topology evidence="2">Multi-pass membrane protein</topology>
    </subcellularLocation>
</comment>
<comment type="caution">
    <text evidence="15">The sequence shown here is derived from an EMBL/GenBank/DDBJ whole genome shotgun (WGS) entry which is preliminary data.</text>
</comment>
<keyword evidence="11 13" id="KW-0472">Membrane</keyword>
<sequence length="126" mass="13586">MFDRDGKRASTLANHPYFHNTITIMIHPLILILVFVVCTIAGYFIIKNVPSLLHTPLMSGMNALSGVTIVGAITATGLAALGNCRDSLACLGEVLGFVAIVLAAINVFGGFGITHRMLRMFNKKRK</sequence>
<evidence type="ECO:0000256" key="4">
    <source>
        <dbReference type="ARBA" id="ARBA00022475"/>
    </source>
</evidence>
<evidence type="ECO:0000256" key="13">
    <source>
        <dbReference type="SAM" id="Phobius"/>
    </source>
</evidence>
<evidence type="ECO:0000256" key="8">
    <source>
        <dbReference type="ARBA" id="ARBA00022967"/>
    </source>
</evidence>
<feature type="transmembrane region" description="Helical" evidence="13">
    <location>
        <begin position="58"/>
        <end position="82"/>
    </location>
</feature>
<keyword evidence="9 13" id="KW-1133">Transmembrane helix</keyword>
<feature type="transmembrane region" description="Helical" evidence="13">
    <location>
        <begin position="94"/>
        <end position="118"/>
    </location>
</feature>
<dbReference type="HOGENOM" id="CLU_137885_1_1_10"/>
<gene>
    <name evidence="15" type="ORF">HMPREF0658_1072</name>
</gene>
<evidence type="ECO:0000259" key="14">
    <source>
        <dbReference type="Pfam" id="PF12769"/>
    </source>
</evidence>
<evidence type="ECO:0000313" key="15">
    <source>
        <dbReference type="EMBL" id="EFM01977.1"/>
    </source>
</evidence>
<keyword evidence="16" id="KW-1185">Reference proteome</keyword>
<dbReference type="AlphaFoldDB" id="E0NSC1"/>
<evidence type="ECO:0000256" key="1">
    <source>
        <dbReference type="ARBA" id="ARBA00003943"/>
    </source>
</evidence>
<organism evidence="15 16">
    <name type="scientific">Hoylesella marshii DSM 16973 = JCM 13450</name>
    <dbReference type="NCBI Taxonomy" id="862515"/>
    <lineage>
        <taxon>Bacteria</taxon>
        <taxon>Pseudomonadati</taxon>
        <taxon>Bacteroidota</taxon>
        <taxon>Bacteroidia</taxon>
        <taxon>Bacteroidales</taxon>
        <taxon>Prevotellaceae</taxon>
        <taxon>Hoylesella</taxon>
    </lineage>
</organism>
<dbReference type="GO" id="GO:0050661">
    <property type="term" value="F:NADP binding"/>
    <property type="evidence" value="ECO:0007669"/>
    <property type="project" value="TreeGrafter"/>
</dbReference>
<dbReference type="GO" id="GO:0006740">
    <property type="term" value="P:NADPH regeneration"/>
    <property type="evidence" value="ECO:0007669"/>
    <property type="project" value="TreeGrafter"/>
</dbReference>
<dbReference type="InterPro" id="IPR024605">
    <property type="entry name" value="NADP_transhyd_a_C"/>
</dbReference>
<evidence type="ECO:0000256" key="11">
    <source>
        <dbReference type="ARBA" id="ARBA00023136"/>
    </source>
</evidence>
<evidence type="ECO:0000256" key="12">
    <source>
        <dbReference type="ARBA" id="ARBA00048202"/>
    </source>
</evidence>
<protein>
    <recommendedName>
        <fullName evidence="3">proton-translocating NAD(P)(+) transhydrogenase</fullName>
        <ecNumber evidence="3">7.1.1.1</ecNumber>
    </recommendedName>
</protein>
<dbReference type="Pfam" id="PF12769">
    <property type="entry name" value="PNTB_4TM"/>
    <property type="match status" value="1"/>
</dbReference>
<feature type="transmembrane region" description="Helical" evidence="13">
    <location>
        <begin position="24"/>
        <end position="46"/>
    </location>
</feature>
<dbReference type="PANTHER" id="PTHR10160">
    <property type="entry name" value="NAD(P) TRANSHYDROGENASE"/>
    <property type="match status" value="1"/>
</dbReference>
<dbReference type="GO" id="GO:0008750">
    <property type="term" value="F:proton-translocating NAD(P)+ transhydrogenase activity"/>
    <property type="evidence" value="ECO:0007669"/>
    <property type="project" value="UniProtKB-EC"/>
</dbReference>
<dbReference type="BioCyc" id="PMAR862515-HMP:GMOO-1089-MONOMER"/>
<evidence type="ECO:0000256" key="2">
    <source>
        <dbReference type="ARBA" id="ARBA00004429"/>
    </source>
</evidence>
<evidence type="ECO:0000256" key="9">
    <source>
        <dbReference type="ARBA" id="ARBA00022989"/>
    </source>
</evidence>
<dbReference type="EMBL" id="AEEI01000035">
    <property type="protein sequence ID" value="EFM01977.1"/>
    <property type="molecule type" value="Genomic_DNA"/>
</dbReference>